<keyword evidence="4 6" id="KW-0472">Membrane</keyword>
<comment type="subcellular location">
    <subcellularLocation>
        <location evidence="1">Membrane</location>
        <topology evidence="1">Multi-pass membrane protein</topology>
    </subcellularLocation>
</comment>
<dbReference type="GO" id="GO:0016020">
    <property type="term" value="C:membrane"/>
    <property type="evidence" value="ECO:0007669"/>
    <property type="project" value="UniProtKB-SubCell"/>
</dbReference>
<evidence type="ECO:0000256" key="3">
    <source>
        <dbReference type="ARBA" id="ARBA00022989"/>
    </source>
</evidence>
<keyword evidence="5" id="KW-0675">Receptor</keyword>
<dbReference type="AlphaFoldDB" id="A0A7E6F0Q4"/>
<dbReference type="GO" id="GO:0038023">
    <property type="term" value="F:signaling receptor activity"/>
    <property type="evidence" value="ECO:0007669"/>
    <property type="project" value="UniProtKB-ARBA"/>
</dbReference>
<name>A0A7E6F0Q4_9MOLL</name>
<feature type="transmembrane region" description="Helical" evidence="6">
    <location>
        <begin position="53"/>
        <end position="74"/>
    </location>
</feature>
<feature type="transmembrane region" description="Helical" evidence="6">
    <location>
        <begin position="86"/>
        <end position="106"/>
    </location>
</feature>
<gene>
    <name evidence="8" type="primary">LOC118764606</name>
</gene>
<evidence type="ECO:0000256" key="1">
    <source>
        <dbReference type="ARBA" id="ARBA00004141"/>
    </source>
</evidence>
<keyword evidence="7" id="KW-1185">Reference proteome</keyword>
<dbReference type="KEGG" id="osn:118764606"/>
<dbReference type="PANTHER" id="PTHR21421">
    <property type="entry name" value="GUSTATORY RECEPTOR"/>
    <property type="match status" value="1"/>
</dbReference>
<feature type="transmembrane region" description="Helical" evidence="6">
    <location>
        <begin position="187"/>
        <end position="207"/>
    </location>
</feature>
<evidence type="ECO:0000256" key="2">
    <source>
        <dbReference type="ARBA" id="ARBA00022692"/>
    </source>
</evidence>
<evidence type="ECO:0000256" key="6">
    <source>
        <dbReference type="SAM" id="Phobius"/>
    </source>
</evidence>
<keyword evidence="2 6" id="KW-0812">Transmembrane</keyword>
<organism evidence="7 8">
    <name type="scientific">Octopus sinensis</name>
    <name type="common">East Asian common octopus</name>
    <dbReference type="NCBI Taxonomy" id="2607531"/>
    <lineage>
        <taxon>Eukaryota</taxon>
        <taxon>Metazoa</taxon>
        <taxon>Spiralia</taxon>
        <taxon>Lophotrochozoa</taxon>
        <taxon>Mollusca</taxon>
        <taxon>Cephalopoda</taxon>
        <taxon>Coleoidea</taxon>
        <taxon>Octopodiformes</taxon>
        <taxon>Octopoda</taxon>
        <taxon>Incirrata</taxon>
        <taxon>Octopodidae</taxon>
        <taxon>Octopus</taxon>
    </lineage>
</organism>
<evidence type="ECO:0000313" key="7">
    <source>
        <dbReference type="Proteomes" id="UP000515154"/>
    </source>
</evidence>
<evidence type="ECO:0000313" key="8">
    <source>
        <dbReference type="RefSeq" id="XP_036361416.1"/>
    </source>
</evidence>
<reference evidence="8" key="1">
    <citation type="submission" date="2025-08" db="UniProtKB">
        <authorList>
            <consortium name="RefSeq"/>
        </authorList>
    </citation>
    <scope>IDENTIFICATION</scope>
</reference>
<keyword evidence="3 6" id="KW-1133">Transmembrane helix</keyword>
<evidence type="ECO:0000256" key="5">
    <source>
        <dbReference type="ARBA" id="ARBA00023170"/>
    </source>
</evidence>
<dbReference type="GO" id="GO:0050909">
    <property type="term" value="P:sensory perception of taste"/>
    <property type="evidence" value="ECO:0007669"/>
    <property type="project" value="InterPro"/>
</dbReference>
<dbReference type="RefSeq" id="XP_036361416.1">
    <property type="nucleotide sequence ID" value="XM_036505523.1"/>
</dbReference>
<feature type="transmembrane region" description="Helical" evidence="6">
    <location>
        <begin position="282"/>
        <end position="301"/>
    </location>
</feature>
<proteinExistence type="predicted"/>
<feature type="transmembrane region" description="Helical" evidence="6">
    <location>
        <begin position="147"/>
        <end position="167"/>
    </location>
</feature>
<dbReference type="Proteomes" id="UP000515154">
    <property type="component" value="Linkage group LG8"/>
</dbReference>
<protein>
    <submittedName>
        <fullName evidence="8">Uncharacterized protein LOC118764606</fullName>
    </submittedName>
</protein>
<accession>A0A7E6F0Q4</accession>
<feature type="transmembrane region" description="Helical" evidence="6">
    <location>
        <begin position="385"/>
        <end position="402"/>
    </location>
</feature>
<dbReference type="GO" id="GO:0051606">
    <property type="term" value="P:detection of stimulus"/>
    <property type="evidence" value="ECO:0007669"/>
    <property type="project" value="UniProtKB-ARBA"/>
</dbReference>
<dbReference type="PANTHER" id="PTHR21421:SF29">
    <property type="entry name" value="GUSTATORY RECEPTOR 5A FOR TREHALOSE-RELATED"/>
    <property type="match status" value="1"/>
</dbReference>
<dbReference type="InterPro" id="IPR013604">
    <property type="entry name" value="7TM_chemorcpt"/>
</dbReference>
<evidence type="ECO:0000256" key="4">
    <source>
        <dbReference type="ARBA" id="ARBA00023136"/>
    </source>
</evidence>
<dbReference type="Pfam" id="PF08395">
    <property type="entry name" value="7tm_7"/>
    <property type="match status" value="1"/>
</dbReference>
<sequence>MSKTHEKFSEVREDKVYRSRWKKLFELWEKFFFINDEKIPLSTSNLKKKCQYILYRMVYLLTLSDCALFLSYSYKTFILESFPKTLTVLMLIQWKFCSYLNFFIMVSKIKQYKTLKENFMNSTLLCVCDDCDDRISFLFKIAKIRTILQILLVLIMHPILACILPLLRNESGIFDIFFYPFPLNDNIFSLPIFVAWWVFVLVALQILPQANFSWFLIEYLVLEFRVLREKCQAFFVSGCEIQPNAEWNYRNKMIVHYCTKHEEMCNLLGDVNKIIKYSISAIILNMILGLCTIFAGLINNFLSQEELVFICMLPTLVFLLSVKTLHTGMNLHKNIHDIVEDLYAMNFKGLSTETRMKLTLFLDRLNTTPSGISVGGFFVIRPSSILTIFGSLFTYVIVVLQTKRPTDS</sequence>